<gene>
    <name evidence="2" type="ORF">PV09_09418</name>
</gene>
<dbReference type="InParanoid" id="A0A0D1ZWH1"/>
<evidence type="ECO:0000313" key="2">
    <source>
        <dbReference type="EMBL" id="KIV98847.1"/>
    </source>
</evidence>
<dbReference type="STRING" id="253628.A0A0D1ZWH1"/>
<feature type="region of interest" description="Disordered" evidence="1">
    <location>
        <begin position="1"/>
        <end position="30"/>
    </location>
</feature>
<protein>
    <recommendedName>
        <fullName evidence="4">SnoaL-like domain-containing protein</fullName>
    </recommendedName>
</protein>
<dbReference type="InterPro" id="IPR032710">
    <property type="entry name" value="NTF2-like_dom_sf"/>
</dbReference>
<evidence type="ECO:0000256" key="1">
    <source>
        <dbReference type="SAM" id="MobiDB-lite"/>
    </source>
</evidence>
<proteinExistence type="predicted"/>
<accession>A0A0D1ZWH1</accession>
<dbReference type="OrthoDB" id="3468019at2759"/>
<dbReference type="SUPFAM" id="SSF54427">
    <property type="entry name" value="NTF2-like"/>
    <property type="match status" value="1"/>
</dbReference>
<dbReference type="Proteomes" id="UP000053259">
    <property type="component" value="Unassembled WGS sequence"/>
</dbReference>
<organism evidence="2 3">
    <name type="scientific">Verruconis gallopava</name>
    <dbReference type="NCBI Taxonomy" id="253628"/>
    <lineage>
        <taxon>Eukaryota</taxon>
        <taxon>Fungi</taxon>
        <taxon>Dikarya</taxon>
        <taxon>Ascomycota</taxon>
        <taxon>Pezizomycotina</taxon>
        <taxon>Dothideomycetes</taxon>
        <taxon>Pleosporomycetidae</taxon>
        <taxon>Venturiales</taxon>
        <taxon>Sympoventuriaceae</taxon>
        <taxon>Verruconis</taxon>
    </lineage>
</organism>
<sequence>MALSDMEVDLEDKSSSDTSDCAAPILPKSEKWLPAEEQSEEGHDIAMFNCWEKIDELIAQRNLGSRRKSMVMSLTPKVFECEDSVLDPAIKAHISTLYAAVDNKETLDIWGSHFSEDAELKKGPVHVKGRENLIAATTKSWSVVKSREHIVYKVFPFGPNCDEVMLHGRSRNVTLEDEKVTFTWAARMHFRRSPDGKVEIDKYTIIVDNNPPPE</sequence>
<dbReference type="RefSeq" id="XP_016208717.1">
    <property type="nucleotide sequence ID" value="XM_016363475.1"/>
</dbReference>
<evidence type="ECO:0000313" key="3">
    <source>
        <dbReference type="Proteomes" id="UP000053259"/>
    </source>
</evidence>
<reference evidence="2 3" key="1">
    <citation type="submission" date="2015-01" db="EMBL/GenBank/DDBJ databases">
        <title>The Genome Sequence of Ochroconis gallopava CBS43764.</title>
        <authorList>
            <consortium name="The Broad Institute Genomics Platform"/>
            <person name="Cuomo C."/>
            <person name="de Hoog S."/>
            <person name="Gorbushina A."/>
            <person name="Stielow B."/>
            <person name="Teixiera M."/>
            <person name="Abouelleil A."/>
            <person name="Chapman S.B."/>
            <person name="Priest M."/>
            <person name="Young S.K."/>
            <person name="Wortman J."/>
            <person name="Nusbaum C."/>
            <person name="Birren B."/>
        </authorList>
    </citation>
    <scope>NUCLEOTIDE SEQUENCE [LARGE SCALE GENOMIC DNA]</scope>
    <source>
        <strain evidence="2 3">CBS 43764</strain>
    </source>
</reference>
<dbReference type="AlphaFoldDB" id="A0A0D1ZWH1"/>
<name>A0A0D1ZWH1_9PEZI</name>
<dbReference type="GeneID" id="27317391"/>
<keyword evidence="3" id="KW-1185">Reference proteome</keyword>
<feature type="compositionally biased region" description="Acidic residues" evidence="1">
    <location>
        <begin position="1"/>
        <end position="10"/>
    </location>
</feature>
<dbReference type="EMBL" id="KN847594">
    <property type="protein sequence ID" value="KIV98847.1"/>
    <property type="molecule type" value="Genomic_DNA"/>
</dbReference>
<dbReference type="VEuPathDB" id="FungiDB:PV09_09418"/>
<dbReference type="HOGENOM" id="CLU_1289834_0_0_1"/>
<evidence type="ECO:0008006" key="4">
    <source>
        <dbReference type="Google" id="ProtNLM"/>
    </source>
</evidence>